<keyword evidence="2" id="KW-1185">Reference proteome</keyword>
<dbReference type="AlphaFoldDB" id="A0AAD7Z6F0"/>
<name>A0AAD7Z6F0_DIPPU</name>
<proteinExistence type="predicted"/>
<comment type="caution">
    <text evidence="1">The sequence shown here is derived from an EMBL/GenBank/DDBJ whole genome shotgun (WGS) entry which is preliminary data.</text>
</comment>
<dbReference type="Proteomes" id="UP001233999">
    <property type="component" value="Unassembled WGS sequence"/>
</dbReference>
<evidence type="ECO:0000313" key="2">
    <source>
        <dbReference type="Proteomes" id="UP001233999"/>
    </source>
</evidence>
<sequence length="202" mass="23762">MFLRDKKRTSEFEMYSNGMPSSNCAGVEVDGLESSSIKFRSKEEIPQEILDALDRCVGRLSMTDEQEHFIRIYKYITRRDLRERRTTLISELEESIFDIDWKFPLMQCITDIEKIQGIRGKICRVCPDDGRCPMHAFCPAYTDGDEYRPEEVRKQMQDFDNRMRKQKNKQTDIKPFPCYKTLSRKKEAATQTENVSISDSLQ</sequence>
<evidence type="ECO:0000313" key="1">
    <source>
        <dbReference type="EMBL" id="KAJ9574731.1"/>
    </source>
</evidence>
<reference evidence="1" key="2">
    <citation type="submission" date="2023-05" db="EMBL/GenBank/DDBJ databases">
        <authorList>
            <person name="Fouks B."/>
        </authorList>
    </citation>
    <scope>NUCLEOTIDE SEQUENCE</scope>
    <source>
        <strain evidence="1">Stay&amp;Tobe</strain>
        <tissue evidence="1">Testes</tissue>
    </source>
</reference>
<accession>A0AAD7Z6F0</accession>
<protein>
    <submittedName>
        <fullName evidence="1">Uncharacterized protein</fullName>
    </submittedName>
</protein>
<organism evidence="1 2">
    <name type="scientific">Diploptera punctata</name>
    <name type="common">Pacific beetle cockroach</name>
    <dbReference type="NCBI Taxonomy" id="6984"/>
    <lineage>
        <taxon>Eukaryota</taxon>
        <taxon>Metazoa</taxon>
        <taxon>Ecdysozoa</taxon>
        <taxon>Arthropoda</taxon>
        <taxon>Hexapoda</taxon>
        <taxon>Insecta</taxon>
        <taxon>Pterygota</taxon>
        <taxon>Neoptera</taxon>
        <taxon>Polyneoptera</taxon>
        <taxon>Dictyoptera</taxon>
        <taxon>Blattodea</taxon>
        <taxon>Blaberoidea</taxon>
        <taxon>Blaberidae</taxon>
        <taxon>Diplopterinae</taxon>
        <taxon>Diploptera</taxon>
    </lineage>
</organism>
<reference evidence="1" key="1">
    <citation type="journal article" date="2023" name="IScience">
        <title>Live-bearing cockroach genome reveals convergent evolutionary mechanisms linked to viviparity in insects and beyond.</title>
        <authorList>
            <person name="Fouks B."/>
            <person name="Harrison M.C."/>
            <person name="Mikhailova A.A."/>
            <person name="Marchal E."/>
            <person name="English S."/>
            <person name="Carruthers M."/>
            <person name="Jennings E.C."/>
            <person name="Chiamaka E.L."/>
            <person name="Frigard R.A."/>
            <person name="Pippel M."/>
            <person name="Attardo G.M."/>
            <person name="Benoit J.B."/>
            <person name="Bornberg-Bauer E."/>
            <person name="Tobe S.S."/>
        </authorList>
    </citation>
    <scope>NUCLEOTIDE SEQUENCE</scope>
    <source>
        <strain evidence="1">Stay&amp;Tobe</strain>
    </source>
</reference>
<gene>
    <name evidence="1" type="ORF">L9F63_008101</name>
</gene>
<dbReference type="EMBL" id="JASPKZ010010265">
    <property type="protein sequence ID" value="KAJ9574731.1"/>
    <property type="molecule type" value="Genomic_DNA"/>
</dbReference>